<gene>
    <name evidence="3" type="ORF">HHU12_09200</name>
</gene>
<protein>
    <submittedName>
        <fullName evidence="3">Endonuclease/exonuclease/phosphatase family protein</fullName>
    </submittedName>
</protein>
<dbReference type="PANTHER" id="PTHR14859">
    <property type="entry name" value="CALCOFLUOR WHITE HYPERSENSITIVE PROTEIN PRECURSOR"/>
    <property type="match status" value="1"/>
</dbReference>
<feature type="transmembrane region" description="Helical" evidence="1">
    <location>
        <begin position="35"/>
        <end position="53"/>
    </location>
</feature>
<dbReference type="Gene3D" id="3.60.10.10">
    <property type="entry name" value="Endonuclease/exonuclease/phosphatase"/>
    <property type="match status" value="1"/>
</dbReference>
<keyword evidence="1" id="KW-0472">Membrane</keyword>
<dbReference type="InterPro" id="IPR051916">
    <property type="entry name" value="GPI-anchor_lipid_remodeler"/>
</dbReference>
<dbReference type="GO" id="GO:0004527">
    <property type="term" value="F:exonuclease activity"/>
    <property type="evidence" value="ECO:0007669"/>
    <property type="project" value="UniProtKB-KW"/>
</dbReference>
<dbReference type="SUPFAM" id="SSF56219">
    <property type="entry name" value="DNase I-like"/>
    <property type="match status" value="1"/>
</dbReference>
<dbReference type="GO" id="GO:0006506">
    <property type="term" value="P:GPI anchor biosynthetic process"/>
    <property type="evidence" value="ECO:0007669"/>
    <property type="project" value="TreeGrafter"/>
</dbReference>
<dbReference type="CDD" id="cd09084">
    <property type="entry name" value="EEP-2"/>
    <property type="match status" value="1"/>
</dbReference>
<keyword evidence="3" id="KW-0540">Nuclease</keyword>
<keyword evidence="1" id="KW-0812">Transmembrane</keyword>
<dbReference type="GO" id="GO:0004519">
    <property type="term" value="F:endonuclease activity"/>
    <property type="evidence" value="ECO:0007669"/>
    <property type="project" value="UniProtKB-KW"/>
</dbReference>
<keyword evidence="3" id="KW-0378">Hydrolase</keyword>
<keyword evidence="3" id="KW-0255">Endonuclease</keyword>
<evidence type="ECO:0000313" key="3">
    <source>
        <dbReference type="EMBL" id="NME68136.1"/>
    </source>
</evidence>
<dbReference type="AlphaFoldDB" id="A0A7X9P240"/>
<keyword evidence="1" id="KW-1133">Transmembrane helix</keyword>
<dbReference type="RefSeq" id="WP_169656445.1">
    <property type="nucleotide sequence ID" value="NZ_JABANE010000019.1"/>
</dbReference>
<reference evidence="3 4" key="1">
    <citation type="submission" date="2020-04" db="EMBL/GenBank/DDBJ databases">
        <title>Flammeovirga sp. SR4, a novel species isolated from seawater.</title>
        <authorList>
            <person name="Wang X."/>
        </authorList>
    </citation>
    <scope>NUCLEOTIDE SEQUENCE [LARGE SCALE GENOMIC DNA]</scope>
    <source>
        <strain evidence="3 4">ATCC 23126</strain>
    </source>
</reference>
<dbReference type="PANTHER" id="PTHR14859:SF15">
    <property type="entry name" value="ENDONUCLEASE_EXONUCLEASE_PHOSPHATASE DOMAIN-CONTAINING PROTEIN"/>
    <property type="match status" value="1"/>
</dbReference>
<comment type="caution">
    <text evidence="3">The sequence shown here is derived from an EMBL/GenBank/DDBJ whole genome shotgun (WGS) entry which is preliminary data.</text>
</comment>
<evidence type="ECO:0000259" key="2">
    <source>
        <dbReference type="Pfam" id="PF03372"/>
    </source>
</evidence>
<accession>A0A7X9P240</accession>
<feature type="domain" description="Endonuclease/exonuclease/phosphatase" evidence="2">
    <location>
        <begin position="97"/>
        <end position="350"/>
    </location>
</feature>
<sequence length="360" mass="41632">MIFFFKRNKFRIFGVLCVVFSQLGTLPESMFPSAILWALITPFLGLCFIPLLIEELIVRKKYFLHFTTFYILFLLILTVKTFQYSVPSDEKSDFSIMSYNVSVFNIYGYLNHNYKESKEMIEWLKKNNSDIYCFQEYYHLTPTSKKHNPDGIFNTNYQLGTSKGLHVYAPAFLTNHIDATFGLATISRFPIINKEKIDFKDIGGSVTNGVLITDLKVSAKDTVKVINCHLQSIILDNGETKYKSRWDRWSSTILKIYKGALLRQKQIEIIMDLIKKSPFPVVLCGDFNEPPYGYGYFSFDSLLKNSFENKGNGFGFTLRDLPFRIDQIFYSSQLKLHAFTTDSSIKASDHYPVISYFSVK</sequence>
<organism evidence="3 4">
    <name type="scientific">Flammeovirga aprica JL-4</name>
    <dbReference type="NCBI Taxonomy" id="694437"/>
    <lineage>
        <taxon>Bacteria</taxon>
        <taxon>Pseudomonadati</taxon>
        <taxon>Bacteroidota</taxon>
        <taxon>Cytophagia</taxon>
        <taxon>Cytophagales</taxon>
        <taxon>Flammeovirgaceae</taxon>
        <taxon>Flammeovirga</taxon>
    </lineage>
</organism>
<evidence type="ECO:0000313" key="4">
    <source>
        <dbReference type="Proteomes" id="UP000576082"/>
    </source>
</evidence>
<proteinExistence type="predicted"/>
<dbReference type="GO" id="GO:0016020">
    <property type="term" value="C:membrane"/>
    <property type="evidence" value="ECO:0007669"/>
    <property type="project" value="GOC"/>
</dbReference>
<dbReference type="Pfam" id="PF03372">
    <property type="entry name" value="Exo_endo_phos"/>
    <property type="match status" value="1"/>
</dbReference>
<keyword evidence="3" id="KW-0269">Exonuclease</keyword>
<dbReference type="Proteomes" id="UP000576082">
    <property type="component" value="Unassembled WGS sequence"/>
</dbReference>
<dbReference type="InterPro" id="IPR005135">
    <property type="entry name" value="Endo/exonuclease/phosphatase"/>
</dbReference>
<keyword evidence="4" id="KW-1185">Reference proteome</keyword>
<feature type="transmembrane region" description="Helical" evidence="1">
    <location>
        <begin position="94"/>
        <end position="110"/>
    </location>
</feature>
<evidence type="ECO:0000256" key="1">
    <source>
        <dbReference type="SAM" id="Phobius"/>
    </source>
</evidence>
<dbReference type="EMBL" id="JABANE010000019">
    <property type="protein sequence ID" value="NME68136.1"/>
    <property type="molecule type" value="Genomic_DNA"/>
</dbReference>
<feature type="transmembrane region" description="Helical" evidence="1">
    <location>
        <begin position="62"/>
        <end position="82"/>
    </location>
</feature>
<dbReference type="InterPro" id="IPR036691">
    <property type="entry name" value="Endo/exonu/phosph_ase_sf"/>
</dbReference>
<name>A0A7X9P240_9BACT</name>